<protein>
    <submittedName>
        <fullName evidence="5">CBS domain-containing protein</fullName>
    </submittedName>
</protein>
<keyword evidence="1 2" id="KW-0129">CBS domain</keyword>
<evidence type="ECO:0000256" key="2">
    <source>
        <dbReference type="PROSITE-ProRule" id="PRU00703"/>
    </source>
</evidence>
<dbReference type="InterPro" id="IPR000644">
    <property type="entry name" value="CBS_dom"/>
</dbReference>
<feature type="domain" description="CBS" evidence="4">
    <location>
        <begin position="9"/>
        <end position="65"/>
    </location>
</feature>
<feature type="domain" description="CBS" evidence="4">
    <location>
        <begin position="74"/>
        <end position="129"/>
    </location>
</feature>
<accession>A0A7H1B1Z8</accession>
<feature type="compositionally biased region" description="Polar residues" evidence="3">
    <location>
        <begin position="135"/>
        <end position="146"/>
    </location>
</feature>
<dbReference type="SMART" id="SM00116">
    <property type="entry name" value="CBS"/>
    <property type="match status" value="2"/>
</dbReference>
<evidence type="ECO:0000259" key="4">
    <source>
        <dbReference type="PROSITE" id="PS51371"/>
    </source>
</evidence>
<evidence type="ECO:0000256" key="3">
    <source>
        <dbReference type="SAM" id="MobiDB-lite"/>
    </source>
</evidence>
<name>A0A7H1B1Z8_9ACTN</name>
<dbReference type="Gene3D" id="3.10.580.10">
    <property type="entry name" value="CBS-domain"/>
    <property type="match status" value="1"/>
</dbReference>
<reference evidence="5 6" key="1">
    <citation type="submission" date="2020-09" db="EMBL/GenBank/DDBJ databases">
        <title>A novel species.</title>
        <authorList>
            <person name="Gao J."/>
        </authorList>
    </citation>
    <scope>NUCLEOTIDE SEQUENCE [LARGE SCALE GENOMIC DNA]</scope>
    <source>
        <strain evidence="5 6">CRXT-Y-14</strain>
    </source>
</reference>
<dbReference type="KEGG" id="sxn:IAG42_03365"/>
<dbReference type="PROSITE" id="PS51371">
    <property type="entry name" value="CBS"/>
    <property type="match status" value="2"/>
</dbReference>
<proteinExistence type="predicted"/>
<dbReference type="EMBL" id="CP061281">
    <property type="protein sequence ID" value="QNS02753.1"/>
    <property type="molecule type" value="Genomic_DNA"/>
</dbReference>
<dbReference type="RefSeq" id="WP_188335508.1">
    <property type="nucleotide sequence ID" value="NZ_CP061281.1"/>
</dbReference>
<dbReference type="CDD" id="cd04622">
    <property type="entry name" value="CBS_pair_HRP1_like"/>
    <property type="match status" value="1"/>
</dbReference>
<gene>
    <name evidence="5" type="ORF">IAG42_03365</name>
</gene>
<dbReference type="Proteomes" id="UP000516428">
    <property type="component" value="Chromosome"/>
</dbReference>
<dbReference type="InterPro" id="IPR051257">
    <property type="entry name" value="Diverse_CBS-Domain"/>
</dbReference>
<dbReference type="AlphaFoldDB" id="A0A7H1B1Z8"/>
<evidence type="ECO:0000313" key="6">
    <source>
        <dbReference type="Proteomes" id="UP000516428"/>
    </source>
</evidence>
<organism evidence="5 6">
    <name type="scientific">Streptomyces xanthii</name>
    <dbReference type="NCBI Taxonomy" id="2768069"/>
    <lineage>
        <taxon>Bacteria</taxon>
        <taxon>Bacillati</taxon>
        <taxon>Actinomycetota</taxon>
        <taxon>Actinomycetes</taxon>
        <taxon>Kitasatosporales</taxon>
        <taxon>Streptomycetaceae</taxon>
        <taxon>Streptomyces</taxon>
    </lineage>
</organism>
<keyword evidence="6" id="KW-1185">Reference proteome</keyword>
<dbReference type="Pfam" id="PF00571">
    <property type="entry name" value="CBS"/>
    <property type="match status" value="2"/>
</dbReference>
<evidence type="ECO:0000313" key="5">
    <source>
        <dbReference type="EMBL" id="QNS02753.1"/>
    </source>
</evidence>
<dbReference type="PANTHER" id="PTHR43080">
    <property type="entry name" value="CBS DOMAIN-CONTAINING PROTEIN CBSX3, MITOCHONDRIAL"/>
    <property type="match status" value="1"/>
</dbReference>
<evidence type="ECO:0000256" key="1">
    <source>
        <dbReference type="ARBA" id="ARBA00023122"/>
    </source>
</evidence>
<dbReference type="PANTHER" id="PTHR43080:SF2">
    <property type="entry name" value="CBS DOMAIN-CONTAINING PROTEIN"/>
    <property type="match status" value="1"/>
</dbReference>
<dbReference type="InterPro" id="IPR046342">
    <property type="entry name" value="CBS_dom_sf"/>
</dbReference>
<feature type="region of interest" description="Disordered" evidence="3">
    <location>
        <begin position="103"/>
        <end position="146"/>
    </location>
</feature>
<dbReference type="SUPFAM" id="SSF54631">
    <property type="entry name" value="CBS-domain pair"/>
    <property type="match status" value="1"/>
</dbReference>
<sequence>MTHLISDVMTEGVIAVRPDTPLTQAAQLMRDEDIGTVMVTDGGRLLGLITDRDIALRAVADGADPRVVEVADLCTTDPVCVSPEEETARAVALMRQHSVRRLPVTSGGRPVGMASLGDLAETHDPESALGEISKVSPTPDQGSAPH</sequence>